<dbReference type="Proteomes" id="UP000034273">
    <property type="component" value="Unassembled WGS sequence"/>
</dbReference>
<organism evidence="1 2">
    <name type="scientific">Candidatus Kaiserbacteria bacterium GW2011_GWA2_52_12</name>
    <dbReference type="NCBI Taxonomy" id="1618671"/>
    <lineage>
        <taxon>Bacteria</taxon>
        <taxon>Candidatus Kaiseribacteriota</taxon>
    </lineage>
</organism>
<sequence length="108" mass="12578">MLLKDVPLHELKIGQVVRFTHSGKFAFICEITAEVPQNVTPEYQAGRWYAFPRFSTVTCFHENGKVSQPFFYESHDGVEVINRIIAGQEMFNFPEFVQRESANWKNFC</sequence>
<dbReference type="AlphaFoldDB" id="A0A0G1WZD2"/>
<reference evidence="1 2" key="1">
    <citation type="journal article" date="2015" name="Nature">
        <title>rRNA introns, odd ribosomes, and small enigmatic genomes across a large radiation of phyla.</title>
        <authorList>
            <person name="Brown C.T."/>
            <person name="Hug L.A."/>
            <person name="Thomas B.C."/>
            <person name="Sharon I."/>
            <person name="Castelle C.J."/>
            <person name="Singh A."/>
            <person name="Wilkins M.J."/>
            <person name="Williams K.H."/>
            <person name="Banfield J.F."/>
        </authorList>
    </citation>
    <scope>NUCLEOTIDE SEQUENCE [LARGE SCALE GENOMIC DNA]</scope>
</reference>
<dbReference type="EMBL" id="LCQW01000009">
    <property type="protein sequence ID" value="KKW24223.1"/>
    <property type="molecule type" value="Genomic_DNA"/>
</dbReference>
<evidence type="ECO:0000313" key="2">
    <source>
        <dbReference type="Proteomes" id="UP000034273"/>
    </source>
</evidence>
<evidence type="ECO:0000313" key="1">
    <source>
        <dbReference type="EMBL" id="KKW24223.1"/>
    </source>
</evidence>
<comment type="caution">
    <text evidence="1">The sequence shown here is derived from an EMBL/GenBank/DDBJ whole genome shotgun (WGS) entry which is preliminary data.</text>
</comment>
<proteinExistence type="predicted"/>
<name>A0A0G1WZD2_9BACT</name>
<protein>
    <submittedName>
        <fullName evidence="1">Uncharacterized protein</fullName>
    </submittedName>
</protein>
<accession>A0A0G1WZD2</accession>
<gene>
    <name evidence="1" type="ORF">UY67_C0009G0029</name>
</gene>